<evidence type="ECO:0000313" key="5">
    <source>
        <dbReference type="EMBL" id="KAK0547522.1"/>
    </source>
</evidence>
<keyword evidence="3" id="KW-0732">Signal</keyword>
<dbReference type="InterPro" id="IPR019826">
    <property type="entry name" value="Carboxylesterase_B_AS"/>
</dbReference>
<dbReference type="InterPro" id="IPR002018">
    <property type="entry name" value="CarbesteraseB"/>
</dbReference>
<sequence>MRFTSISSLLLPLLCASFASALSVSDRSNVEIPPPTARQIERRDSTVSVRTAKRGTFVGLSLSAVGQDQFSGIRYVQAPTASTRFQRAKALPDQDPSTIHQATATGAPCMQVAQGSLTAAQVSEDCLFMQIIRPHGISSSNPIPVVVFIHGGGWAHGASTFDVYNGTALVQGSVAQKQPIIFVNFNYRLGVFGFLGGKDMQSADAQGTANLNTGYWDQHDALRFIQENIGAFGGDPNRVTIWGQSAGAASVAAHVFANNGKAASGLFSKAIMESGSAQLYPRYSPTASTPQSQYQALLKMTSCTSLACLRKLPAATLNNANVQIVRNGSTTFSPTLDSYFHTMPPSQALAAGSFADVPILMGVNLDDGTFVPSCSLMDTNSDLQSFFQSQYGSASAVSSLLREYPDNVAQDCPFRPELYGVSPTDRFYGLTSQYKRCTAIETDLLFVAGMRSMLSAAAKRNTHAAYGYLWAQRTSNNGVAAKGVTHSCELGMVFNRPTLGGQSDAAAQRYASDSSITATTNHMVTSLLTFVNNGNPNSQNFPSWPAYGPKAQIMQFQGTYNTTVISDTYRSSQVNSLLSQVDSFGI</sequence>
<comment type="similarity">
    <text evidence="1 3">Belongs to the type-B carboxylesterase/lipase family.</text>
</comment>
<accession>A0AAN6JQ35</accession>
<protein>
    <recommendedName>
        <fullName evidence="3">Carboxylic ester hydrolase</fullName>
        <ecNumber evidence="3">3.1.1.-</ecNumber>
    </recommendedName>
</protein>
<feature type="signal peptide" evidence="3">
    <location>
        <begin position="1"/>
        <end position="21"/>
    </location>
</feature>
<organism evidence="5 6">
    <name type="scientific">Tilletia horrida</name>
    <dbReference type="NCBI Taxonomy" id="155126"/>
    <lineage>
        <taxon>Eukaryota</taxon>
        <taxon>Fungi</taxon>
        <taxon>Dikarya</taxon>
        <taxon>Basidiomycota</taxon>
        <taxon>Ustilaginomycotina</taxon>
        <taxon>Exobasidiomycetes</taxon>
        <taxon>Tilletiales</taxon>
        <taxon>Tilletiaceae</taxon>
        <taxon>Tilletia</taxon>
    </lineage>
</organism>
<proteinExistence type="inferred from homology"/>
<dbReference type="Proteomes" id="UP001176517">
    <property type="component" value="Unassembled WGS sequence"/>
</dbReference>
<gene>
    <name evidence="5" type="ORF">OC846_004828</name>
</gene>
<evidence type="ECO:0000256" key="2">
    <source>
        <dbReference type="ARBA" id="ARBA00022801"/>
    </source>
</evidence>
<dbReference type="EC" id="3.1.1.-" evidence="3"/>
<reference evidence="5" key="1">
    <citation type="journal article" date="2023" name="PhytoFront">
        <title>Draft Genome Resources of Seven Strains of Tilletia horrida, Causal Agent of Kernel Smut of Rice.</title>
        <authorList>
            <person name="Khanal S."/>
            <person name="Antony Babu S."/>
            <person name="Zhou X.G."/>
        </authorList>
    </citation>
    <scope>NUCLEOTIDE SEQUENCE</scope>
    <source>
        <strain evidence="5">TX6</strain>
    </source>
</reference>
<dbReference type="InterPro" id="IPR029058">
    <property type="entry name" value="AB_hydrolase_fold"/>
</dbReference>
<feature type="domain" description="Carboxylesterase type B" evidence="4">
    <location>
        <begin position="53"/>
        <end position="571"/>
    </location>
</feature>
<dbReference type="PANTHER" id="PTHR11559">
    <property type="entry name" value="CARBOXYLESTERASE"/>
    <property type="match status" value="1"/>
</dbReference>
<feature type="chain" id="PRO_5042673486" description="Carboxylic ester hydrolase" evidence="3">
    <location>
        <begin position="22"/>
        <end position="586"/>
    </location>
</feature>
<dbReference type="AlphaFoldDB" id="A0AAN6JQ35"/>
<dbReference type="GO" id="GO:0016787">
    <property type="term" value="F:hydrolase activity"/>
    <property type="evidence" value="ECO:0007669"/>
    <property type="project" value="UniProtKB-KW"/>
</dbReference>
<keyword evidence="2 3" id="KW-0378">Hydrolase</keyword>
<name>A0AAN6JQ35_9BASI</name>
<dbReference type="SUPFAM" id="SSF53474">
    <property type="entry name" value="alpha/beta-Hydrolases"/>
    <property type="match status" value="1"/>
</dbReference>
<dbReference type="PROSITE" id="PS00122">
    <property type="entry name" value="CARBOXYLESTERASE_B_1"/>
    <property type="match status" value="1"/>
</dbReference>
<evidence type="ECO:0000259" key="4">
    <source>
        <dbReference type="Pfam" id="PF00135"/>
    </source>
</evidence>
<keyword evidence="6" id="KW-1185">Reference proteome</keyword>
<dbReference type="Gene3D" id="3.40.50.1820">
    <property type="entry name" value="alpha/beta hydrolase"/>
    <property type="match status" value="1"/>
</dbReference>
<evidence type="ECO:0000313" key="6">
    <source>
        <dbReference type="Proteomes" id="UP001176517"/>
    </source>
</evidence>
<dbReference type="Pfam" id="PF00135">
    <property type="entry name" value="COesterase"/>
    <property type="match status" value="1"/>
</dbReference>
<evidence type="ECO:0000256" key="1">
    <source>
        <dbReference type="ARBA" id="ARBA00005964"/>
    </source>
</evidence>
<dbReference type="InterPro" id="IPR050309">
    <property type="entry name" value="Type-B_Carboxylest/Lipase"/>
</dbReference>
<dbReference type="EMBL" id="JAPDMZ010000159">
    <property type="protein sequence ID" value="KAK0547522.1"/>
    <property type="molecule type" value="Genomic_DNA"/>
</dbReference>
<comment type="caution">
    <text evidence="5">The sequence shown here is derived from an EMBL/GenBank/DDBJ whole genome shotgun (WGS) entry which is preliminary data.</text>
</comment>
<evidence type="ECO:0000256" key="3">
    <source>
        <dbReference type="RuleBase" id="RU361235"/>
    </source>
</evidence>